<feature type="domain" description="CBS" evidence="10">
    <location>
        <begin position="26"/>
        <end position="88"/>
    </location>
</feature>
<dbReference type="PRINTS" id="PR00344">
    <property type="entry name" value="BCTRLSENSOR"/>
</dbReference>
<name>A0A8J7DVX7_9CYAN</name>
<gene>
    <name evidence="11" type="ORF">IQ249_09240</name>
</gene>
<dbReference type="InterPro" id="IPR050736">
    <property type="entry name" value="Sensor_HK_Regulatory"/>
</dbReference>
<evidence type="ECO:0000256" key="1">
    <source>
        <dbReference type="ARBA" id="ARBA00000085"/>
    </source>
</evidence>
<dbReference type="EMBL" id="JADEWZ010000011">
    <property type="protein sequence ID" value="MBE9116077.1"/>
    <property type="molecule type" value="Genomic_DNA"/>
</dbReference>
<organism evidence="11 12">
    <name type="scientific">Lusitaniella coriacea LEGE 07157</name>
    <dbReference type="NCBI Taxonomy" id="945747"/>
    <lineage>
        <taxon>Bacteria</taxon>
        <taxon>Bacillati</taxon>
        <taxon>Cyanobacteriota</taxon>
        <taxon>Cyanophyceae</taxon>
        <taxon>Spirulinales</taxon>
        <taxon>Lusitaniellaceae</taxon>
        <taxon>Lusitaniella</taxon>
    </lineage>
</organism>
<dbReference type="InterPro" id="IPR013656">
    <property type="entry name" value="PAS_4"/>
</dbReference>
<feature type="domain" description="Histidine kinase" evidence="9">
    <location>
        <begin position="345"/>
        <end position="568"/>
    </location>
</feature>
<feature type="region of interest" description="Disordered" evidence="8">
    <location>
        <begin position="153"/>
        <end position="173"/>
    </location>
</feature>
<evidence type="ECO:0000256" key="2">
    <source>
        <dbReference type="ARBA" id="ARBA00012438"/>
    </source>
</evidence>
<keyword evidence="12" id="KW-1185">Reference proteome</keyword>
<evidence type="ECO:0000259" key="10">
    <source>
        <dbReference type="PROSITE" id="PS51371"/>
    </source>
</evidence>
<evidence type="ECO:0000256" key="7">
    <source>
        <dbReference type="PROSITE-ProRule" id="PRU00703"/>
    </source>
</evidence>
<dbReference type="Pfam" id="PF00571">
    <property type="entry name" value="CBS"/>
    <property type="match status" value="1"/>
</dbReference>
<dbReference type="Pfam" id="PF08448">
    <property type="entry name" value="PAS_4"/>
    <property type="match status" value="1"/>
</dbReference>
<keyword evidence="3" id="KW-0597">Phosphoprotein</keyword>
<evidence type="ECO:0000256" key="6">
    <source>
        <dbReference type="ARBA" id="ARBA00023012"/>
    </source>
</evidence>
<dbReference type="SMART" id="SM00116">
    <property type="entry name" value="CBS"/>
    <property type="match status" value="2"/>
</dbReference>
<dbReference type="InterPro" id="IPR000014">
    <property type="entry name" value="PAS"/>
</dbReference>
<dbReference type="CDD" id="cd00082">
    <property type="entry name" value="HisKA"/>
    <property type="match status" value="1"/>
</dbReference>
<dbReference type="InterPro" id="IPR036890">
    <property type="entry name" value="HATPase_C_sf"/>
</dbReference>
<comment type="catalytic activity">
    <reaction evidence="1">
        <text>ATP + protein L-histidine = ADP + protein N-phospho-L-histidine.</text>
        <dbReference type="EC" id="2.7.13.3"/>
    </reaction>
</comment>
<dbReference type="PROSITE" id="PS51371">
    <property type="entry name" value="CBS"/>
    <property type="match status" value="2"/>
</dbReference>
<sequence length="568" mass="64272">MLPFFADVSKAGALFPMQDSAANRAIVPSSLTVSADTPVGDAIARVNQSDTNVIFVVKPIEESAKRLVGVFAEQDVVELVASGVDWSEWTVESAMSEAPIQLRASEQNDPFATLKLFCQHQLRYLPVVGNRGELVGAISANELLDEIATEEYRETETSSRNESPLPHEQLQQELDYRQATETEIRRLNDKLKEQFIAHQLLVENWRTSEMQMRALFGQMTEIVIVVDDQLQEIRILPTNTALLYDPELDVLDQTVQHFFHSNQTQVFTQQIRSVLARQKTLNFEYSLTINETDIWFDACISPISDNLVLWIARDITQRKRAEMETLKALTQAQELNELKSRFVSMTSHEFRTPLAIIKSSTQLLQRYEWSKEERDAQLNQILSAVQHMLQLLNDVLTLGKAEAGKFDFNPVSLELTQFCENLIQEIQTSFDARDRVTFTANSPQENGLIEARMDEKLLRQILTNLLSNALKYSDRDSLVRFTLTVDSDIHSGEKRAIFQVEDRGIGIPPEEQSLLFESFHRAKNVGTIPGTGLGLPIVKKCVDLYGGTIACESRIGEGTTFEIVLPLY</sequence>
<dbReference type="SUPFAM" id="SSF55785">
    <property type="entry name" value="PYP-like sensor domain (PAS domain)"/>
    <property type="match status" value="1"/>
</dbReference>
<evidence type="ECO:0000259" key="9">
    <source>
        <dbReference type="PROSITE" id="PS50109"/>
    </source>
</evidence>
<proteinExistence type="predicted"/>
<keyword evidence="6" id="KW-0902">Two-component regulatory system</keyword>
<dbReference type="InterPro" id="IPR036097">
    <property type="entry name" value="HisK_dim/P_sf"/>
</dbReference>
<dbReference type="SUPFAM" id="SSF54631">
    <property type="entry name" value="CBS-domain pair"/>
    <property type="match status" value="1"/>
</dbReference>
<dbReference type="InterPro" id="IPR005467">
    <property type="entry name" value="His_kinase_dom"/>
</dbReference>
<accession>A0A8J7DVX7</accession>
<dbReference type="SMART" id="SM00388">
    <property type="entry name" value="HisKA"/>
    <property type="match status" value="1"/>
</dbReference>
<dbReference type="SMART" id="SM00387">
    <property type="entry name" value="HATPase_c"/>
    <property type="match status" value="1"/>
</dbReference>
<reference evidence="11" key="1">
    <citation type="submission" date="2020-10" db="EMBL/GenBank/DDBJ databases">
        <authorList>
            <person name="Castelo-Branco R."/>
            <person name="Eusebio N."/>
            <person name="Adriana R."/>
            <person name="Vieira A."/>
            <person name="Brugerolle De Fraissinette N."/>
            <person name="Rezende De Castro R."/>
            <person name="Schneider M.P."/>
            <person name="Vasconcelos V."/>
            <person name="Leao P.N."/>
        </authorList>
    </citation>
    <scope>NUCLEOTIDE SEQUENCE</scope>
    <source>
        <strain evidence="11">LEGE 07157</strain>
    </source>
</reference>
<dbReference type="InterPro" id="IPR046342">
    <property type="entry name" value="CBS_dom_sf"/>
</dbReference>
<evidence type="ECO:0000256" key="4">
    <source>
        <dbReference type="ARBA" id="ARBA00022679"/>
    </source>
</evidence>
<dbReference type="InterPro" id="IPR003594">
    <property type="entry name" value="HATPase_dom"/>
</dbReference>
<dbReference type="CDD" id="cd00075">
    <property type="entry name" value="HATPase"/>
    <property type="match status" value="1"/>
</dbReference>
<dbReference type="Pfam" id="PF00512">
    <property type="entry name" value="HisKA"/>
    <property type="match status" value="1"/>
</dbReference>
<keyword evidence="7" id="KW-0129">CBS domain</keyword>
<protein>
    <recommendedName>
        <fullName evidence="2">histidine kinase</fullName>
        <ecNumber evidence="2">2.7.13.3</ecNumber>
    </recommendedName>
</protein>
<dbReference type="RefSeq" id="WP_194029169.1">
    <property type="nucleotide sequence ID" value="NZ_JADEWZ010000011.1"/>
</dbReference>
<evidence type="ECO:0000256" key="5">
    <source>
        <dbReference type="ARBA" id="ARBA00022777"/>
    </source>
</evidence>
<dbReference type="InterPro" id="IPR035965">
    <property type="entry name" value="PAS-like_dom_sf"/>
</dbReference>
<evidence type="ECO:0000313" key="12">
    <source>
        <dbReference type="Proteomes" id="UP000654482"/>
    </source>
</evidence>
<dbReference type="InterPro" id="IPR003661">
    <property type="entry name" value="HisK_dim/P_dom"/>
</dbReference>
<feature type="domain" description="CBS" evidence="10">
    <location>
        <begin position="95"/>
        <end position="155"/>
    </location>
</feature>
<dbReference type="SUPFAM" id="SSF47384">
    <property type="entry name" value="Homodimeric domain of signal transducing histidine kinase"/>
    <property type="match status" value="1"/>
</dbReference>
<dbReference type="CDD" id="cd00130">
    <property type="entry name" value="PAS"/>
    <property type="match status" value="1"/>
</dbReference>
<dbReference type="PANTHER" id="PTHR43711:SF26">
    <property type="entry name" value="SENSOR HISTIDINE KINASE RCSC"/>
    <property type="match status" value="1"/>
</dbReference>
<evidence type="ECO:0000256" key="8">
    <source>
        <dbReference type="SAM" id="MobiDB-lite"/>
    </source>
</evidence>
<dbReference type="PANTHER" id="PTHR43711">
    <property type="entry name" value="TWO-COMPONENT HISTIDINE KINASE"/>
    <property type="match status" value="1"/>
</dbReference>
<dbReference type="Proteomes" id="UP000654482">
    <property type="component" value="Unassembled WGS sequence"/>
</dbReference>
<dbReference type="EC" id="2.7.13.3" evidence="2"/>
<dbReference type="Gene3D" id="3.30.565.10">
    <property type="entry name" value="Histidine kinase-like ATPase, C-terminal domain"/>
    <property type="match status" value="1"/>
</dbReference>
<dbReference type="InterPro" id="IPR000644">
    <property type="entry name" value="CBS_dom"/>
</dbReference>
<keyword evidence="5" id="KW-0418">Kinase</keyword>
<dbReference type="AlphaFoldDB" id="A0A8J7DVX7"/>
<dbReference type="InterPro" id="IPR004358">
    <property type="entry name" value="Sig_transdc_His_kin-like_C"/>
</dbReference>
<evidence type="ECO:0000256" key="3">
    <source>
        <dbReference type="ARBA" id="ARBA00022553"/>
    </source>
</evidence>
<evidence type="ECO:0000313" key="11">
    <source>
        <dbReference type="EMBL" id="MBE9116077.1"/>
    </source>
</evidence>
<comment type="caution">
    <text evidence="11">The sequence shown here is derived from an EMBL/GenBank/DDBJ whole genome shotgun (WGS) entry which is preliminary data.</text>
</comment>
<dbReference type="Pfam" id="PF02518">
    <property type="entry name" value="HATPase_c"/>
    <property type="match status" value="1"/>
</dbReference>
<dbReference type="Gene3D" id="3.10.580.10">
    <property type="entry name" value="CBS-domain"/>
    <property type="match status" value="1"/>
</dbReference>
<dbReference type="FunFam" id="3.30.565.10:FF:000006">
    <property type="entry name" value="Sensor histidine kinase WalK"/>
    <property type="match status" value="1"/>
</dbReference>
<dbReference type="GO" id="GO:0000155">
    <property type="term" value="F:phosphorelay sensor kinase activity"/>
    <property type="evidence" value="ECO:0007669"/>
    <property type="project" value="InterPro"/>
</dbReference>
<dbReference type="Gene3D" id="1.10.287.130">
    <property type="match status" value="1"/>
</dbReference>
<dbReference type="PROSITE" id="PS50109">
    <property type="entry name" value="HIS_KIN"/>
    <property type="match status" value="1"/>
</dbReference>
<dbReference type="SUPFAM" id="SSF55874">
    <property type="entry name" value="ATPase domain of HSP90 chaperone/DNA topoisomerase II/histidine kinase"/>
    <property type="match status" value="1"/>
</dbReference>
<dbReference type="Gene3D" id="3.30.450.20">
    <property type="entry name" value="PAS domain"/>
    <property type="match status" value="1"/>
</dbReference>
<keyword evidence="4" id="KW-0808">Transferase</keyword>